<protein>
    <submittedName>
        <fullName evidence="1">Uncharacterized protein</fullName>
    </submittedName>
</protein>
<sequence length="123" mass="13863">MIYRMLDADGDYVFGRSKHAYLEGVEAVAQAIKTRLRLLYAEWWEDREDGLPLFEKILASSGSQSNTAAVDFLFKERISGTKGVLSILGYDSNYDNDTRKYTFRAVVETMYGSLIISNLGGTE</sequence>
<dbReference type="InterPro" id="IPR020288">
    <property type="entry name" value="Sheath_initiator"/>
</dbReference>
<evidence type="ECO:0000313" key="1">
    <source>
        <dbReference type="EMBL" id="DAF91334.1"/>
    </source>
</evidence>
<name>A0A8S5UAE7_9CAUD</name>
<dbReference type="EMBL" id="BK016050">
    <property type="protein sequence ID" value="DAF91334.1"/>
    <property type="molecule type" value="Genomic_DNA"/>
</dbReference>
<accession>A0A8S5UAE7</accession>
<organism evidence="1">
    <name type="scientific">Myoviridae sp. ctNrE4</name>
    <dbReference type="NCBI Taxonomy" id="2825092"/>
    <lineage>
        <taxon>Viruses</taxon>
        <taxon>Duplodnaviria</taxon>
        <taxon>Heunggongvirae</taxon>
        <taxon>Uroviricota</taxon>
        <taxon>Caudoviricetes</taxon>
    </lineage>
</organism>
<dbReference type="Pfam" id="PF10934">
    <property type="entry name" value="Sheath_initiator"/>
    <property type="match status" value="1"/>
</dbReference>
<proteinExistence type="predicted"/>
<reference evidence="1" key="1">
    <citation type="journal article" date="2021" name="Proc. Natl. Acad. Sci. U.S.A.">
        <title>A Catalog of Tens of Thousands of Viruses from Human Metagenomes Reveals Hidden Associations with Chronic Diseases.</title>
        <authorList>
            <person name="Tisza M.J."/>
            <person name="Buck C.B."/>
        </authorList>
    </citation>
    <scope>NUCLEOTIDE SEQUENCE</scope>
    <source>
        <strain evidence="1">CtNrE4</strain>
    </source>
</reference>